<dbReference type="Proteomes" id="UP001153636">
    <property type="component" value="Chromosome 1"/>
</dbReference>
<evidence type="ECO:0000313" key="3">
    <source>
        <dbReference type="Proteomes" id="UP001153636"/>
    </source>
</evidence>
<feature type="region of interest" description="Disordered" evidence="1">
    <location>
        <begin position="19"/>
        <end position="49"/>
    </location>
</feature>
<accession>A0A9P0G7S7</accession>
<sequence>MAEQKQLTVKRKVIENEVSSASSGNDFDSDDSVKDRNYYPDVGSSDSLTDDDLSIKNYDFFANRLQKEDVFQKMTHEGSTTLDPIRFYMSKYNLLMIKAFPKYVSHYSRKKNPNRVYLDHDVSISSLYKDFYLDWCKDKNITPAKKICNEG</sequence>
<dbReference type="EMBL" id="OV651813">
    <property type="protein sequence ID" value="CAH1099892.1"/>
    <property type="molecule type" value="Genomic_DNA"/>
</dbReference>
<protein>
    <submittedName>
        <fullName evidence="2">Uncharacterized protein</fullName>
    </submittedName>
</protein>
<evidence type="ECO:0000256" key="1">
    <source>
        <dbReference type="SAM" id="MobiDB-lite"/>
    </source>
</evidence>
<name>A0A9P0G7S7_9CUCU</name>
<gene>
    <name evidence="2" type="ORF">PSYICH_LOCUS1426</name>
</gene>
<proteinExistence type="predicted"/>
<dbReference type="AlphaFoldDB" id="A0A9P0G7S7"/>
<evidence type="ECO:0000313" key="2">
    <source>
        <dbReference type="EMBL" id="CAH1099892.1"/>
    </source>
</evidence>
<keyword evidence="3" id="KW-1185">Reference proteome</keyword>
<organism evidence="2 3">
    <name type="scientific">Psylliodes chrysocephalus</name>
    <dbReference type="NCBI Taxonomy" id="3402493"/>
    <lineage>
        <taxon>Eukaryota</taxon>
        <taxon>Metazoa</taxon>
        <taxon>Ecdysozoa</taxon>
        <taxon>Arthropoda</taxon>
        <taxon>Hexapoda</taxon>
        <taxon>Insecta</taxon>
        <taxon>Pterygota</taxon>
        <taxon>Neoptera</taxon>
        <taxon>Endopterygota</taxon>
        <taxon>Coleoptera</taxon>
        <taxon>Polyphaga</taxon>
        <taxon>Cucujiformia</taxon>
        <taxon>Chrysomeloidea</taxon>
        <taxon>Chrysomelidae</taxon>
        <taxon>Galerucinae</taxon>
        <taxon>Alticini</taxon>
        <taxon>Psylliodes</taxon>
    </lineage>
</organism>
<reference evidence="2" key="1">
    <citation type="submission" date="2022-01" db="EMBL/GenBank/DDBJ databases">
        <authorList>
            <person name="King R."/>
        </authorList>
    </citation>
    <scope>NUCLEOTIDE SEQUENCE</scope>
</reference>